<keyword evidence="6 8" id="KW-0472">Membrane</keyword>
<feature type="transmembrane region" description="Helical" evidence="8">
    <location>
        <begin position="84"/>
        <end position="105"/>
    </location>
</feature>
<keyword evidence="2" id="KW-0813">Transport</keyword>
<dbReference type="AlphaFoldDB" id="A0A2W1J8R8"/>
<reference evidence="10 11" key="1">
    <citation type="journal article" date="2018" name="Sci. Rep.">
        <title>A novel species of the marine cyanobacterium Acaryochloris with a unique pigment content and lifestyle.</title>
        <authorList>
            <person name="Partensky F."/>
            <person name="Six C."/>
            <person name="Ratin M."/>
            <person name="Garczarek L."/>
            <person name="Vaulot D."/>
            <person name="Probert I."/>
            <person name="Calteau A."/>
            <person name="Gourvil P."/>
            <person name="Marie D."/>
            <person name="Grebert T."/>
            <person name="Bouchier C."/>
            <person name="Le Panse S."/>
            <person name="Gachenot M."/>
            <person name="Rodriguez F."/>
            <person name="Garrido J.L."/>
        </authorList>
    </citation>
    <scope>NUCLEOTIDE SEQUENCE [LARGE SCALE GENOMIC DNA]</scope>
    <source>
        <strain evidence="10 11">RCC1774</strain>
    </source>
</reference>
<dbReference type="RefSeq" id="WP_110988752.1">
    <property type="nucleotide sequence ID" value="NZ_CAWNWM010000029.1"/>
</dbReference>
<feature type="domain" description="Ferric oxidoreductase" evidence="9">
    <location>
        <begin position="13"/>
        <end position="128"/>
    </location>
</feature>
<evidence type="ECO:0000256" key="2">
    <source>
        <dbReference type="ARBA" id="ARBA00022448"/>
    </source>
</evidence>
<gene>
    <name evidence="10" type="primary">yedZ_3</name>
    <name evidence="10" type="ORF">C1752_09742</name>
</gene>
<dbReference type="InterPro" id="IPR022837">
    <property type="entry name" value="MsrQ-like"/>
</dbReference>
<dbReference type="GO" id="GO:0005886">
    <property type="term" value="C:plasma membrane"/>
    <property type="evidence" value="ECO:0007669"/>
    <property type="project" value="TreeGrafter"/>
</dbReference>
<name>A0A2W1J8R8_9CYAN</name>
<accession>A0A2W1J8R8</accession>
<keyword evidence="5" id="KW-0408">Iron</keyword>
<dbReference type="PANTHER" id="PTHR36964:SF1">
    <property type="entry name" value="PROTEIN-METHIONINE-SULFOXIDE REDUCTASE HEME-BINDING SUBUNIT MSRQ"/>
    <property type="match status" value="1"/>
</dbReference>
<evidence type="ECO:0000256" key="4">
    <source>
        <dbReference type="ARBA" id="ARBA00022989"/>
    </source>
</evidence>
<keyword evidence="11" id="KW-1185">Reference proteome</keyword>
<feature type="transmembrane region" description="Helical" evidence="8">
    <location>
        <begin position="117"/>
        <end position="133"/>
    </location>
</feature>
<evidence type="ECO:0000313" key="10">
    <source>
        <dbReference type="EMBL" id="PZD70739.1"/>
    </source>
</evidence>
<evidence type="ECO:0000256" key="6">
    <source>
        <dbReference type="ARBA" id="ARBA00023136"/>
    </source>
</evidence>
<proteinExistence type="predicted"/>
<feature type="transmembrane region" description="Helical" evidence="8">
    <location>
        <begin position="12"/>
        <end position="30"/>
    </location>
</feature>
<sequence length="192" mass="21936">MFGIDTPPPENFLGLLALLSYVITLTPSVMRIVFPHMKKTGIPKALLKQRRCIGVLAFLLAIIHGWILVRKRDIDFMDPRTSWIYFQGIATMAIFAILAATSNDWSVRALKKNWKKLHRLTYLALFLLTWHVWDKMSDHWTYVTPISMIAILCITALSILRLWREKKASNQVPRSPCSSPQALTGAQSQSSR</sequence>
<evidence type="ECO:0000256" key="8">
    <source>
        <dbReference type="SAM" id="Phobius"/>
    </source>
</evidence>
<dbReference type="GO" id="GO:0016679">
    <property type="term" value="F:oxidoreductase activity, acting on diphenols and related substances as donors"/>
    <property type="evidence" value="ECO:0007669"/>
    <property type="project" value="TreeGrafter"/>
</dbReference>
<dbReference type="Pfam" id="PF01794">
    <property type="entry name" value="Ferric_reduct"/>
    <property type="match status" value="1"/>
</dbReference>
<comment type="subcellular location">
    <subcellularLocation>
        <location evidence="1">Membrane</location>
        <topology evidence="1">Multi-pass membrane protein</topology>
    </subcellularLocation>
</comment>
<evidence type="ECO:0000259" key="9">
    <source>
        <dbReference type="Pfam" id="PF01794"/>
    </source>
</evidence>
<protein>
    <submittedName>
        <fullName evidence="10">Sulfoxide reductase heme-binding subunit YedZ</fullName>
    </submittedName>
</protein>
<dbReference type="OrthoDB" id="9788328at2"/>
<dbReference type="PANTHER" id="PTHR36964">
    <property type="entry name" value="PROTEIN-METHIONINE-SULFOXIDE REDUCTASE HEME-BINDING SUBUNIT MSRQ"/>
    <property type="match status" value="1"/>
</dbReference>
<evidence type="ECO:0000256" key="1">
    <source>
        <dbReference type="ARBA" id="ARBA00004141"/>
    </source>
</evidence>
<dbReference type="InterPro" id="IPR013130">
    <property type="entry name" value="Fe3_Rdtase_TM_dom"/>
</dbReference>
<dbReference type="Proteomes" id="UP000248857">
    <property type="component" value="Unassembled WGS sequence"/>
</dbReference>
<keyword evidence="3 8" id="KW-0812">Transmembrane</keyword>
<evidence type="ECO:0000256" key="7">
    <source>
        <dbReference type="SAM" id="MobiDB-lite"/>
    </source>
</evidence>
<evidence type="ECO:0000313" key="11">
    <source>
        <dbReference type="Proteomes" id="UP000248857"/>
    </source>
</evidence>
<feature type="transmembrane region" description="Helical" evidence="8">
    <location>
        <begin position="139"/>
        <end position="160"/>
    </location>
</feature>
<comment type="caution">
    <text evidence="10">The sequence shown here is derived from an EMBL/GenBank/DDBJ whole genome shotgun (WGS) entry which is preliminary data.</text>
</comment>
<dbReference type="GO" id="GO:0010181">
    <property type="term" value="F:FMN binding"/>
    <property type="evidence" value="ECO:0007669"/>
    <property type="project" value="TreeGrafter"/>
</dbReference>
<feature type="region of interest" description="Disordered" evidence="7">
    <location>
        <begin position="171"/>
        <end position="192"/>
    </location>
</feature>
<dbReference type="EMBL" id="PQWO01000029">
    <property type="protein sequence ID" value="PZD70739.1"/>
    <property type="molecule type" value="Genomic_DNA"/>
</dbReference>
<evidence type="ECO:0000256" key="3">
    <source>
        <dbReference type="ARBA" id="ARBA00022692"/>
    </source>
</evidence>
<keyword evidence="4 8" id="KW-1133">Transmembrane helix</keyword>
<evidence type="ECO:0000256" key="5">
    <source>
        <dbReference type="ARBA" id="ARBA00023004"/>
    </source>
</evidence>
<feature type="transmembrane region" description="Helical" evidence="8">
    <location>
        <begin position="51"/>
        <end position="69"/>
    </location>
</feature>
<organism evidence="10 11">
    <name type="scientific">Acaryochloris thomasi RCC1774</name>
    <dbReference type="NCBI Taxonomy" id="1764569"/>
    <lineage>
        <taxon>Bacteria</taxon>
        <taxon>Bacillati</taxon>
        <taxon>Cyanobacteriota</taxon>
        <taxon>Cyanophyceae</taxon>
        <taxon>Acaryochloridales</taxon>
        <taxon>Acaryochloridaceae</taxon>
        <taxon>Acaryochloris</taxon>
        <taxon>Acaryochloris thomasi</taxon>
    </lineage>
</organism>
<dbReference type="GO" id="GO:0020037">
    <property type="term" value="F:heme binding"/>
    <property type="evidence" value="ECO:0007669"/>
    <property type="project" value="TreeGrafter"/>
</dbReference>